<evidence type="ECO:0000313" key="1">
    <source>
        <dbReference type="EMBL" id="KHN73669.1"/>
    </source>
</evidence>
<protein>
    <submittedName>
        <fullName evidence="1">Uncharacterized protein</fullName>
    </submittedName>
</protein>
<dbReference type="AlphaFoldDB" id="A0A0B2UWR3"/>
<organism evidence="1 2">
    <name type="scientific">Toxocara canis</name>
    <name type="common">Canine roundworm</name>
    <dbReference type="NCBI Taxonomy" id="6265"/>
    <lineage>
        <taxon>Eukaryota</taxon>
        <taxon>Metazoa</taxon>
        <taxon>Ecdysozoa</taxon>
        <taxon>Nematoda</taxon>
        <taxon>Chromadorea</taxon>
        <taxon>Rhabditida</taxon>
        <taxon>Spirurina</taxon>
        <taxon>Ascaridomorpha</taxon>
        <taxon>Ascaridoidea</taxon>
        <taxon>Toxocaridae</taxon>
        <taxon>Toxocara</taxon>
    </lineage>
</organism>
<dbReference type="Proteomes" id="UP000031036">
    <property type="component" value="Unassembled WGS sequence"/>
</dbReference>
<gene>
    <name evidence="1" type="ORF">Tcan_13082</name>
</gene>
<keyword evidence="2" id="KW-1185">Reference proteome</keyword>
<dbReference type="EMBL" id="JPKZ01003092">
    <property type="protein sequence ID" value="KHN73669.1"/>
    <property type="molecule type" value="Genomic_DNA"/>
</dbReference>
<evidence type="ECO:0000313" key="2">
    <source>
        <dbReference type="Proteomes" id="UP000031036"/>
    </source>
</evidence>
<name>A0A0B2UWR3_TOXCA</name>
<comment type="caution">
    <text evidence="1">The sequence shown here is derived from an EMBL/GenBank/DDBJ whole genome shotgun (WGS) entry which is preliminary data.</text>
</comment>
<proteinExistence type="predicted"/>
<sequence length="59" mass="7096">MSYLWSQPQQCFTRNPYLREYDLPSRSCIGKIQVLDSCQTVQGICEDQWFVFNRQKGRF</sequence>
<accession>A0A0B2UWR3</accession>
<reference evidence="1 2" key="1">
    <citation type="submission" date="2014-11" db="EMBL/GenBank/DDBJ databases">
        <title>Genetic blueprint of the zoonotic pathogen Toxocara canis.</title>
        <authorList>
            <person name="Zhu X.-Q."/>
            <person name="Korhonen P.K."/>
            <person name="Cai H."/>
            <person name="Young N.D."/>
            <person name="Nejsum P."/>
            <person name="von Samson-Himmelstjerna G."/>
            <person name="Boag P.R."/>
            <person name="Tan P."/>
            <person name="Li Q."/>
            <person name="Min J."/>
            <person name="Yang Y."/>
            <person name="Wang X."/>
            <person name="Fang X."/>
            <person name="Hall R.S."/>
            <person name="Hofmann A."/>
            <person name="Sternberg P.W."/>
            <person name="Jex A.R."/>
            <person name="Gasser R.B."/>
        </authorList>
    </citation>
    <scope>NUCLEOTIDE SEQUENCE [LARGE SCALE GENOMIC DNA]</scope>
    <source>
        <strain evidence="1">PN_DK_2014</strain>
    </source>
</reference>